<dbReference type="Pfam" id="PF04674">
    <property type="entry name" value="Phi_1"/>
    <property type="match status" value="1"/>
</dbReference>
<protein>
    <submittedName>
        <fullName evidence="7">Uncharacterized protein</fullName>
    </submittedName>
</protein>
<keyword evidence="4 6" id="KW-0732">Signal</keyword>
<comment type="subcellular location">
    <subcellularLocation>
        <location evidence="1">Secreted</location>
        <location evidence="1">Extracellular space</location>
        <location evidence="1">Apoplast</location>
    </subcellularLocation>
</comment>
<keyword evidence="8" id="KW-1185">Reference proteome</keyword>
<name>A0AAV7ERG4_ARIFI</name>
<keyword evidence="2" id="KW-0052">Apoplast</keyword>
<evidence type="ECO:0000256" key="6">
    <source>
        <dbReference type="SAM" id="SignalP"/>
    </source>
</evidence>
<accession>A0AAV7ERG4</accession>
<dbReference type="AlphaFoldDB" id="A0AAV7ERG4"/>
<sequence>MASNALLLAFLLVLCTAYVSPSAARMLATTEAEVEQPMLMEYHKGPLLGGPTAINLIWYGKFTPTQRAVVADFVSSLSVTPSGSVRQPTVSTWWQTTHKYYTHLSKTPRSSSSSSSSHPSLALKSQTLDEGYSVGKSLRMKHIVRLAAKGAAPNSINVVLTAADVAVDGFCMSRCGNHGSSRWGLKKGKFAYIWVGNSETQCPGTCAWPFHQPLYGPQSPPLVAPNNDVGVDGMIINIASLLAGTVTNPFSNGYFQGPAEAPLEAASACTGIYGKGAYPGYPGDLLVDSTTGASYNALGENGRKYLLPALFDPSTAKCSPLV</sequence>
<reference evidence="7 8" key="1">
    <citation type="submission" date="2021-07" db="EMBL/GenBank/DDBJ databases">
        <title>The Aristolochia fimbriata genome: insights into angiosperm evolution, floral development and chemical biosynthesis.</title>
        <authorList>
            <person name="Jiao Y."/>
        </authorList>
    </citation>
    <scope>NUCLEOTIDE SEQUENCE [LARGE SCALE GENOMIC DNA]</scope>
    <source>
        <strain evidence="7">IBCAS-2021</strain>
        <tissue evidence="7">Leaf</tissue>
    </source>
</reference>
<evidence type="ECO:0000256" key="1">
    <source>
        <dbReference type="ARBA" id="ARBA00004271"/>
    </source>
</evidence>
<comment type="similarity">
    <text evidence="5">Belongs to the EXORDIUM family.</text>
</comment>
<dbReference type="PANTHER" id="PTHR31279">
    <property type="entry name" value="PROTEIN EXORDIUM-LIKE 5"/>
    <property type="match status" value="1"/>
</dbReference>
<feature type="chain" id="PRO_5043922127" evidence="6">
    <location>
        <begin position="18"/>
        <end position="322"/>
    </location>
</feature>
<evidence type="ECO:0000256" key="2">
    <source>
        <dbReference type="ARBA" id="ARBA00022523"/>
    </source>
</evidence>
<comment type="caution">
    <text evidence="7">The sequence shown here is derived from an EMBL/GenBank/DDBJ whole genome shotgun (WGS) entry which is preliminary data.</text>
</comment>
<dbReference type="PANTHER" id="PTHR31279:SF54">
    <property type="entry name" value="PROTEIN EXORDIUM-RELATED"/>
    <property type="match status" value="1"/>
</dbReference>
<evidence type="ECO:0000256" key="4">
    <source>
        <dbReference type="ARBA" id="ARBA00022729"/>
    </source>
</evidence>
<evidence type="ECO:0000256" key="5">
    <source>
        <dbReference type="ARBA" id="ARBA00023591"/>
    </source>
</evidence>
<dbReference type="GO" id="GO:0048046">
    <property type="term" value="C:apoplast"/>
    <property type="evidence" value="ECO:0007669"/>
    <property type="project" value="UniProtKB-SubCell"/>
</dbReference>
<dbReference type="InterPro" id="IPR006766">
    <property type="entry name" value="EXORDIUM-like"/>
</dbReference>
<proteinExistence type="inferred from homology"/>
<keyword evidence="3" id="KW-0964">Secreted</keyword>
<gene>
    <name evidence="7" type="ORF">H6P81_011427</name>
</gene>
<dbReference type="EMBL" id="JAINDJ010000004">
    <property type="protein sequence ID" value="KAG9451462.1"/>
    <property type="molecule type" value="Genomic_DNA"/>
</dbReference>
<organism evidence="7 8">
    <name type="scientific">Aristolochia fimbriata</name>
    <name type="common">White veined hardy Dutchman's pipe vine</name>
    <dbReference type="NCBI Taxonomy" id="158543"/>
    <lineage>
        <taxon>Eukaryota</taxon>
        <taxon>Viridiplantae</taxon>
        <taxon>Streptophyta</taxon>
        <taxon>Embryophyta</taxon>
        <taxon>Tracheophyta</taxon>
        <taxon>Spermatophyta</taxon>
        <taxon>Magnoliopsida</taxon>
        <taxon>Magnoliidae</taxon>
        <taxon>Piperales</taxon>
        <taxon>Aristolochiaceae</taxon>
        <taxon>Aristolochia</taxon>
    </lineage>
</organism>
<evidence type="ECO:0000313" key="8">
    <source>
        <dbReference type="Proteomes" id="UP000825729"/>
    </source>
</evidence>
<dbReference type="Proteomes" id="UP000825729">
    <property type="component" value="Unassembled WGS sequence"/>
</dbReference>
<feature type="signal peptide" evidence="6">
    <location>
        <begin position="1"/>
        <end position="17"/>
    </location>
</feature>
<evidence type="ECO:0000313" key="7">
    <source>
        <dbReference type="EMBL" id="KAG9451462.1"/>
    </source>
</evidence>
<evidence type="ECO:0000256" key="3">
    <source>
        <dbReference type="ARBA" id="ARBA00022525"/>
    </source>
</evidence>